<evidence type="ECO:0000313" key="1">
    <source>
        <dbReference type="EMBL" id="SHI45531.1"/>
    </source>
</evidence>
<dbReference type="AlphaFoldDB" id="A0A1M6B9W7"/>
<dbReference type="Proteomes" id="UP000184488">
    <property type="component" value="Unassembled WGS sequence"/>
</dbReference>
<keyword evidence="2" id="KW-1185">Reference proteome</keyword>
<dbReference type="EMBL" id="FQZI01000001">
    <property type="protein sequence ID" value="SHI45531.1"/>
    <property type="molecule type" value="Genomic_DNA"/>
</dbReference>
<evidence type="ECO:0000313" key="2">
    <source>
        <dbReference type="Proteomes" id="UP000184488"/>
    </source>
</evidence>
<protein>
    <submittedName>
        <fullName evidence="1">Uncharacterized protein</fullName>
    </submittedName>
</protein>
<gene>
    <name evidence="1" type="ORF">SAMN05444363_0633</name>
</gene>
<sequence length="62" mass="7523">MNEKIESLKEFLLERQNELPLVLHDTNVIEKKYEISGKSIQILKYRTSVYPLDKYYKHIIRI</sequence>
<reference evidence="2" key="1">
    <citation type="submission" date="2016-11" db="EMBL/GenBank/DDBJ databases">
        <authorList>
            <person name="Varghese N."/>
            <person name="Submissions S."/>
        </authorList>
    </citation>
    <scope>NUCLEOTIDE SEQUENCE [LARGE SCALE GENOMIC DNA]</scope>
    <source>
        <strain evidence="2">DSM 18829</strain>
    </source>
</reference>
<dbReference type="STRING" id="415425.SAMN05444363_0633"/>
<proteinExistence type="predicted"/>
<name>A0A1M6B9W7_9FLAO</name>
<accession>A0A1M6B9W7</accession>
<organism evidence="1 2">
    <name type="scientific">Flavobacterium terrae</name>
    <dbReference type="NCBI Taxonomy" id="415425"/>
    <lineage>
        <taxon>Bacteria</taxon>
        <taxon>Pseudomonadati</taxon>
        <taxon>Bacteroidota</taxon>
        <taxon>Flavobacteriia</taxon>
        <taxon>Flavobacteriales</taxon>
        <taxon>Flavobacteriaceae</taxon>
        <taxon>Flavobacterium</taxon>
    </lineage>
</organism>